<dbReference type="InterPro" id="IPR006977">
    <property type="entry name" value="Yip1_dom"/>
</dbReference>
<dbReference type="InParanoid" id="A0A1E7FRQ7"/>
<feature type="transmembrane region" description="Helical" evidence="6">
    <location>
        <begin position="148"/>
        <end position="169"/>
    </location>
</feature>
<feature type="domain" description="Yip1" evidence="7">
    <location>
        <begin position="62"/>
        <end position="195"/>
    </location>
</feature>
<reference evidence="8 9" key="1">
    <citation type="submission" date="2016-09" db="EMBL/GenBank/DDBJ databases">
        <title>Extensive genetic diversity and differential bi-allelic expression allows diatom success in the polar Southern Ocean.</title>
        <authorList>
            <consortium name="DOE Joint Genome Institute"/>
            <person name="Mock T."/>
            <person name="Otillar R.P."/>
            <person name="Strauss J."/>
            <person name="Dupont C."/>
            <person name="Frickenhaus S."/>
            <person name="Maumus F."/>
            <person name="Mcmullan M."/>
            <person name="Sanges R."/>
            <person name="Schmutz J."/>
            <person name="Toseland A."/>
            <person name="Valas R."/>
            <person name="Veluchamy A."/>
            <person name="Ward B.J."/>
            <person name="Allen A."/>
            <person name="Barry K."/>
            <person name="Falciatore A."/>
            <person name="Ferrante M."/>
            <person name="Fortunato A.E."/>
            <person name="Gloeckner G."/>
            <person name="Gruber A."/>
            <person name="Hipkin R."/>
            <person name="Janech M."/>
            <person name="Kroth P."/>
            <person name="Leese F."/>
            <person name="Lindquist E."/>
            <person name="Lyon B.R."/>
            <person name="Martin J."/>
            <person name="Mayer C."/>
            <person name="Parker M."/>
            <person name="Quesneville H."/>
            <person name="Raymond J."/>
            <person name="Uhlig C."/>
            <person name="Valentin K.U."/>
            <person name="Worden A.Z."/>
            <person name="Armbrust E.V."/>
            <person name="Bowler C."/>
            <person name="Green B."/>
            <person name="Moulton V."/>
            <person name="Van Oosterhout C."/>
            <person name="Grigoriev I."/>
        </authorList>
    </citation>
    <scope>NUCLEOTIDE SEQUENCE [LARGE SCALE GENOMIC DNA]</scope>
    <source>
        <strain evidence="8 9">CCMP1102</strain>
    </source>
</reference>
<comment type="similarity">
    <text evidence="2 6">Belongs to the YIP1 family.</text>
</comment>
<dbReference type="Proteomes" id="UP000095751">
    <property type="component" value="Unassembled WGS sequence"/>
</dbReference>
<comment type="caution">
    <text evidence="6">Lacks conserved residue(s) required for the propagation of feature annotation.</text>
</comment>
<dbReference type="KEGG" id="fcy:FRACYDRAFT_180792"/>
<sequence length="199" mass="21783">MPSASTQQQDDAGTYPSFEDEAPLLEELGINIQHILLKTKAVVFPFSRFGGDQIDPTVICQDGDLPGPVALLLLLGGEMVLQGKLQFGYIYIYGLFGCIAMTLVVNLMSPNDAVSFWTVTSIMGYSLLPVNILALVKIVIMNLIHLQTFGNILGGLTVIWSTVASTRLLELGCGLRSQRYLIAYPLLLFYSAFVMMTIL</sequence>
<keyword evidence="9" id="KW-1185">Reference proteome</keyword>
<protein>
    <recommendedName>
        <fullName evidence="6">Protein YIPF</fullName>
    </recommendedName>
</protein>
<dbReference type="InterPro" id="IPR045231">
    <property type="entry name" value="Yip1/4-like"/>
</dbReference>
<name>A0A1E7FRQ7_9STRA</name>
<dbReference type="PANTHER" id="PTHR21236:SF2">
    <property type="entry name" value="PROTEIN YIPF"/>
    <property type="match status" value="1"/>
</dbReference>
<keyword evidence="3 6" id="KW-0812">Transmembrane</keyword>
<proteinExistence type="inferred from homology"/>
<dbReference type="GO" id="GO:0000139">
    <property type="term" value="C:Golgi membrane"/>
    <property type="evidence" value="ECO:0007669"/>
    <property type="project" value="UniProtKB-SubCell"/>
</dbReference>
<evidence type="ECO:0000256" key="3">
    <source>
        <dbReference type="ARBA" id="ARBA00022692"/>
    </source>
</evidence>
<organism evidence="8 9">
    <name type="scientific">Fragilariopsis cylindrus CCMP1102</name>
    <dbReference type="NCBI Taxonomy" id="635003"/>
    <lineage>
        <taxon>Eukaryota</taxon>
        <taxon>Sar</taxon>
        <taxon>Stramenopiles</taxon>
        <taxon>Ochrophyta</taxon>
        <taxon>Bacillariophyta</taxon>
        <taxon>Bacillariophyceae</taxon>
        <taxon>Bacillariophycidae</taxon>
        <taxon>Bacillariales</taxon>
        <taxon>Bacillariaceae</taxon>
        <taxon>Fragilariopsis</taxon>
    </lineage>
</organism>
<evidence type="ECO:0000256" key="5">
    <source>
        <dbReference type="ARBA" id="ARBA00023136"/>
    </source>
</evidence>
<evidence type="ECO:0000313" key="9">
    <source>
        <dbReference type="Proteomes" id="UP000095751"/>
    </source>
</evidence>
<feature type="transmembrane region" description="Helical" evidence="6">
    <location>
        <begin position="114"/>
        <end position="136"/>
    </location>
</feature>
<dbReference type="Pfam" id="PF04893">
    <property type="entry name" value="Yip1"/>
    <property type="match status" value="1"/>
</dbReference>
<feature type="transmembrane region" description="Helical" evidence="6">
    <location>
        <begin position="89"/>
        <end position="108"/>
    </location>
</feature>
<keyword evidence="5 6" id="KW-0472">Membrane</keyword>
<evidence type="ECO:0000256" key="1">
    <source>
        <dbReference type="ARBA" id="ARBA00004141"/>
    </source>
</evidence>
<dbReference type="AlphaFoldDB" id="A0A1E7FRQ7"/>
<dbReference type="GO" id="GO:0006888">
    <property type="term" value="P:endoplasmic reticulum to Golgi vesicle-mediated transport"/>
    <property type="evidence" value="ECO:0007669"/>
    <property type="project" value="InterPro"/>
</dbReference>
<dbReference type="GO" id="GO:0048280">
    <property type="term" value="P:vesicle fusion with Golgi apparatus"/>
    <property type="evidence" value="ECO:0007669"/>
    <property type="project" value="TreeGrafter"/>
</dbReference>
<dbReference type="FunCoup" id="A0A1E7FRQ7">
    <property type="interactions" value="235"/>
</dbReference>
<comment type="subcellular location">
    <subcellularLocation>
        <location evidence="6">Golgi apparatus membrane</location>
        <topology evidence="6">Multi-pass membrane protein</topology>
    </subcellularLocation>
    <subcellularLocation>
        <location evidence="1">Membrane</location>
        <topology evidence="1">Multi-pass membrane protein</topology>
    </subcellularLocation>
</comment>
<dbReference type="OrthoDB" id="440385at2759"/>
<evidence type="ECO:0000256" key="2">
    <source>
        <dbReference type="ARBA" id="ARBA00010596"/>
    </source>
</evidence>
<gene>
    <name evidence="8" type="ORF">FRACYDRAFT_180792</name>
</gene>
<evidence type="ECO:0000313" key="8">
    <source>
        <dbReference type="EMBL" id="OEU20785.1"/>
    </source>
</evidence>
<accession>A0A1E7FRQ7</accession>
<dbReference type="GO" id="GO:0005802">
    <property type="term" value="C:trans-Golgi network"/>
    <property type="evidence" value="ECO:0007669"/>
    <property type="project" value="TreeGrafter"/>
</dbReference>
<dbReference type="PANTHER" id="PTHR21236">
    <property type="entry name" value="GOLGI MEMBRANE PROTEIN YIP1"/>
    <property type="match status" value="1"/>
</dbReference>
<evidence type="ECO:0000256" key="6">
    <source>
        <dbReference type="RuleBase" id="RU361264"/>
    </source>
</evidence>
<evidence type="ECO:0000256" key="4">
    <source>
        <dbReference type="ARBA" id="ARBA00022989"/>
    </source>
</evidence>
<feature type="transmembrane region" description="Helical" evidence="6">
    <location>
        <begin position="181"/>
        <end position="198"/>
    </location>
</feature>
<keyword evidence="4 6" id="KW-1133">Transmembrane helix</keyword>
<evidence type="ECO:0000259" key="7">
    <source>
        <dbReference type="Pfam" id="PF04893"/>
    </source>
</evidence>
<dbReference type="EMBL" id="KV784354">
    <property type="protein sequence ID" value="OEU20785.1"/>
    <property type="molecule type" value="Genomic_DNA"/>
</dbReference>